<dbReference type="RefSeq" id="WP_051510475.1">
    <property type="nucleotide sequence ID" value="NZ_AWSA01000021.1"/>
</dbReference>
<organism evidence="1 2">
    <name type="scientific">Intrasporangium oryzae NRRL B-24470</name>
    <dbReference type="NCBI Taxonomy" id="1386089"/>
    <lineage>
        <taxon>Bacteria</taxon>
        <taxon>Bacillati</taxon>
        <taxon>Actinomycetota</taxon>
        <taxon>Actinomycetes</taxon>
        <taxon>Micrococcales</taxon>
        <taxon>Intrasporangiaceae</taxon>
        <taxon>Intrasporangium</taxon>
    </lineage>
</organism>
<dbReference type="OrthoDB" id="1525102at2"/>
<dbReference type="AlphaFoldDB" id="W9G675"/>
<reference evidence="1 2" key="1">
    <citation type="submission" date="2013-08" db="EMBL/GenBank/DDBJ databases">
        <title>Intrasporangium oryzae NRRL B-24470.</title>
        <authorList>
            <person name="Liu H."/>
            <person name="Wang G."/>
        </authorList>
    </citation>
    <scope>NUCLEOTIDE SEQUENCE [LARGE SCALE GENOMIC DNA]</scope>
    <source>
        <strain evidence="1 2">NRRL B-24470</strain>
    </source>
</reference>
<sequence>MTPDPRRLTSTDAQRLIMPTDPWLSCEDCFELTDRFAEELLAHPDTTHLPEMLVHLHACAACAEEAESLIVLLAADVGADPAAALDRLRG</sequence>
<keyword evidence="2" id="KW-1185">Reference proteome</keyword>
<dbReference type="Proteomes" id="UP000019489">
    <property type="component" value="Unassembled WGS sequence"/>
</dbReference>
<comment type="caution">
    <text evidence="1">The sequence shown here is derived from an EMBL/GenBank/DDBJ whole genome shotgun (WGS) entry which is preliminary data.</text>
</comment>
<name>W9G675_9MICO</name>
<dbReference type="EMBL" id="AWSA01000021">
    <property type="protein sequence ID" value="EWT01490.1"/>
    <property type="molecule type" value="Genomic_DNA"/>
</dbReference>
<gene>
    <name evidence="1" type="ORF">N865_10105</name>
</gene>
<evidence type="ECO:0008006" key="3">
    <source>
        <dbReference type="Google" id="ProtNLM"/>
    </source>
</evidence>
<dbReference type="eggNOG" id="ENOG503399T">
    <property type="taxonomic scope" value="Bacteria"/>
</dbReference>
<dbReference type="STRING" id="1386089.N865_10105"/>
<evidence type="ECO:0000313" key="1">
    <source>
        <dbReference type="EMBL" id="EWT01490.1"/>
    </source>
</evidence>
<protein>
    <recommendedName>
        <fullName evidence="3">Zinc-finger domain-containing protein</fullName>
    </recommendedName>
</protein>
<proteinExistence type="predicted"/>
<accession>W9G675</accession>
<evidence type="ECO:0000313" key="2">
    <source>
        <dbReference type="Proteomes" id="UP000019489"/>
    </source>
</evidence>